<comment type="caution">
    <text evidence="3">The sequence shown here is derived from an EMBL/GenBank/DDBJ whole genome shotgun (WGS) entry which is preliminary data.</text>
</comment>
<dbReference type="Gene3D" id="3.10.129.10">
    <property type="entry name" value="Hotdog Thioesterase"/>
    <property type="match status" value="1"/>
</dbReference>
<dbReference type="SUPFAM" id="SSF54637">
    <property type="entry name" value="Thioesterase/thiol ester dehydrase-isomerase"/>
    <property type="match status" value="1"/>
</dbReference>
<dbReference type="EMBL" id="BMQJ01000010">
    <property type="protein sequence ID" value="GGQ06513.1"/>
    <property type="molecule type" value="Genomic_DNA"/>
</dbReference>
<accession>A0ABQ2QZX2</accession>
<dbReference type="InterPro" id="IPR054545">
    <property type="entry name" value="ApeI-like"/>
</dbReference>
<dbReference type="InterPro" id="IPR029069">
    <property type="entry name" value="HotDog_dom_sf"/>
</dbReference>
<evidence type="ECO:0000259" key="2">
    <source>
        <dbReference type="Pfam" id="PF22818"/>
    </source>
</evidence>
<evidence type="ECO:0000313" key="3">
    <source>
        <dbReference type="EMBL" id="GGQ06513.1"/>
    </source>
</evidence>
<feature type="domain" description="ApeI dehydratase-like" evidence="2">
    <location>
        <begin position="36"/>
        <end position="118"/>
    </location>
</feature>
<evidence type="ECO:0000313" key="4">
    <source>
        <dbReference type="Proteomes" id="UP000611554"/>
    </source>
</evidence>
<sequence>MAAPDIDGRTGGPAVSPVTGSAVSPVTGPVTVLEHTGSRAVTEVEADAGQQVFPGHYPGFPIFPGVCVVECVHLGAQAAPPVPGVRLDLVAVQSTRFQSPVLPGDTVRSEADWAADGDGWIHRAKVRTTRGPAAQVRLRYRVVEDR</sequence>
<organism evidence="3 4">
    <name type="scientific">Streptosporangium pseudovulgare</name>
    <dbReference type="NCBI Taxonomy" id="35765"/>
    <lineage>
        <taxon>Bacteria</taxon>
        <taxon>Bacillati</taxon>
        <taxon>Actinomycetota</taxon>
        <taxon>Actinomycetes</taxon>
        <taxon>Streptosporangiales</taxon>
        <taxon>Streptosporangiaceae</taxon>
        <taxon>Streptosporangium</taxon>
    </lineage>
</organism>
<dbReference type="Proteomes" id="UP000611554">
    <property type="component" value="Unassembled WGS sequence"/>
</dbReference>
<keyword evidence="4" id="KW-1185">Reference proteome</keyword>
<protein>
    <recommendedName>
        <fullName evidence="2">ApeI dehydratase-like domain-containing protein</fullName>
    </recommendedName>
</protein>
<feature type="region of interest" description="Disordered" evidence="1">
    <location>
        <begin position="1"/>
        <end position="27"/>
    </location>
</feature>
<proteinExistence type="predicted"/>
<dbReference type="Pfam" id="PF22818">
    <property type="entry name" value="ApeI-like"/>
    <property type="match status" value="1"/>
</dbReference>
<name>A0ABQ2QZX2_9ACTN</name>
<gene>
    <name evidence="3" type="ORF">GCM10010140_40830</name>
</gene>
<reference evidence="4" key="1">
    <citation type="journal article" date="2019" name="Int. J. Syst. Evol. Microbiol.">
        <title>The Global Catalogue of Microorganisms (GCM) 10K type strain sequencing project: providing services to taxonomists for standard genome sequencing and annotation.</title>
        <authorList>
            <consortium name="The Broad Institute Genomics Platform"/>
            <consortium name="The Broad Institute Genome Sequencing Center for Infectious Disease"/>
            <person name="Wu L."/>
            <person name="Ma J."/>
        </authorList>
    </citation>
    <scope>NUCLEOTIDE SEQUENCE [LARGE SCALE GENOMIC DNA]</scope>
    <source>
        <strain evidence="4">JCM 3115</strain>
    </source>
</reference>
<evidence type="ECO:0000256" key="1">
    <source>
        <dbReference type="SAM" id="MobiDB-lite"/>
    </source>
</evidence>
<dbReference type="RefSeq" id="WP_229811451.1">
    <property type="nucleotide sequence ID" value="NZ_BMQJ01000010.1"/>
</dbReference>